<dbReference type="KEGG" id="hbe:BEI_2398"/>
<gene>
    <name evidence="1" type="ORF">BEI_2398</name>
</gene>
<dbReference type="AlphaFoldDB" id="A0A291P931"/>
<dbReference type="OrthoDB" id="4417510at2"/>
<evidence type="ECO:0000313" key="2">
    <source>
        <dbReference type="Proteomes" id="UP000219993"/>
    </source>
</evidence>
<name>A0A291P931_9GAMM</name>
<protein>
    <submittedName>
        <fullName evidence="1">CBS domain</fullName>
    </submittedName>
</protein>
<dbReference type="EMBL" id="CP021435">
    <property type="protein sequence ID" value="ATJ83385.1"/>
    <property type="molecule type" value="Genomic_DNA"/>
</dbReference>
<organism evidence="1 2">
    <name type="scientific">Halomonas beimenensis</name>
    <dbReference type="NCBI Taxonomy" id="475662"/>
    <lineage>
        <taxon>Bacteria</taxon>
        <taxon>Pseudomonadati</taxon>
        <taxon>Pseudomonadota</taxon>
        <taxon>Gammaproteobacteria</taxon>
        <taxon>Oceanospirillales</taxon>
        <taxon>Halomonadaceae</taxon>
        <taxon>Halomonas</taxon>
    </lineage>
</organism>
<keyword evidence="2" id="KW-1185">Reference proteome</keyword>
<reference evidence="1 2" key="1">
    <citation type="journal article" date="2017" name="Sci. Rep.">
        <title>Revealing the Saline Adaptation Strategies of the Halophilic Bacterium Halomonas beimenensis through High-throughput Omics and Transposon Mutagenesis Approaches.</title>
        <authorList>
            <person name="Chen Y.H."/>
            <person name="Lin S.S."/>
            <person name="Shyu Y.T."/>
        </authorList>
    </citation>
    <scope>NUCLEOTIDE SEQUENCE [LARGE SCALE GENOMIC DNA]</scope>
    <source>
        <strain evidence="1 2">NTU-111</strain>
    </source>
</reference>
<proteinExistence type="predicted"/>
<dbReference type="RefSeq" id="WP_097789715.1">
    <property type="nucleotide sequence ID" value="NZ_BAAADT010000031.1"/>
</dbReference>
<accession>A0A291P931</accession>
<evidence type="ECO:0000313" key="1">
    <source>
        <dbReference type="EMBL" id="ATJ83385.1"/>
    </source>
</evidence>
<dbReference type="Proteomes" id="UP000219993">
    <property type="component" value="Chromosome"/>
</dbReference>
<sequence length="240" mass="27106">MSEQTEIFLARFARLEKLAAREARQEESRGVMANVRVAQERNAIFRRNASDIELLAKLRNVLVHERGARFGPRYLAEPLPELVVQLDNIIQQIEKPALVVQHFQVPIREFDPDDSMVEVLHFLASQDFSQTFVRVDGALRILTANTIQRWLGRNATDELIECTVPVSQVMAYQELPGELRFASRQTTLVSALDAFDGEKHPHLAALVITEHGREHEKPLALLTPSDLGRVSQILEGKAPC</sequence>